<dbReference type="PANTHER" id="PTHR45751">
    <property type="entry name" value="COPINE FAMILY PROTEIN 1"/>
    <property type="match status" value="1"/>
</dbReference>
<dbReference type="GO" id="GO:0008757">
    <property type="term" value="F:S-adenosylmethionine-dependent methyltransferase activity"/>
    <property type="evidence" value="ECO:0007669"/>
    <property type="project" value="InterPro"/>
</dbReference>
<dbReference type="InterPro" id="IPR036465">
    <property type="entry name" value="vWFA_dom_sf"/>
</dbReference>
<protein>
    <recommendedName>
        <fullName evidence="2">RING-type E3 ubiquitin transferase</fullName>
        <ecNumber evidence="2">2.3.2.27</ecNumber>
    </recommendedName>
</protein>
<dbReference type="Pfam" id="PF08241">
    <property type="entry name" value="Methyltransf_11"/>
    <property type="match status" value="1"/>
</dbReference>
<evidence type="ECO:0000313" key="6">
    <source>
        <dbReference type="Proteomes" id="UP000682877"/>
    </source>
</evidence>
<reference evidence="5" key="1">
    <citation type="submission" date="2021-01" db="EMBL/GenBank/DDBJ databases">
        <authorList>
            <person name="Bezrukov I."/>
        </authorList>
    </citation>
    <scope>NUCLEOTIDE SEQUENCE</scope>
</reference>
<dbReference type="Pfam" id="PF07002">
    <property type="entry name" value="Copine"/>
    <property type="match status" value="1"/>
</dbReference>
<evidence type="ECO:0000259" key="4">
    <source>
        <dbReference type="SMART" id="SM00327"/>
    </source>
</evidence>
<dbReference type="AlphaFoldDB" id="A0A8S1ZSS8"/>
<feature type="domain" description="VWFA" evidence="4">
    <location>
        <begin position="122"/>
        <end position="325"/>
    </location>
</feature>
<sequence>MGGGNSKEESSSPSSSSWASHQSYPQYGPDSYNYPPPPTYTPAPAPAHAPAPAPSPASSYGHQYQMPYSQEGYASQPNYPPPPSQSHDADRKKFDRRYSKISDNYSSLLQVSEALGRAGLESSNLIVGIDFTKSNEWTGAKSFNRKSLHHLSNTPNPYEQAITIIGRTLAAFDEDNLIPCYGFGDATTHDQDVFSFYPEGRFCNGFEEVLARYREIVPQLKLAGPTSFAPIIEMAMTVVEQSSGQYHVLVIIADGQVTRSVDTEHGRLSPQEQKTVDAIVKASTLPLSIVLVGVGDGPWDMMQEFDDNIPARAFDNFQFVNFTEIMSKNKDQSRKETEFALSALMEIPPQYKATIELNLLGGRNGTIPERIPLPPPVQSGSSFSSSKIPSFEPSVPTYPFESKHMSSGADDNQLCPICLSNPKNMAFGCGHQTCCECGPDLKQSPIQLKPRILRPRITNNISKQTDETDPRPSSSAGKVQRLVLNNEGRTKLNADPDREFYSYPRFVNHVDDGFISSLTELYRNRLRPGSIVLDLMSSWVSHLPEEVKYEKVVGHGLNAQELARNPRLDYFFLKDLNEDQKFEFEDKYFDAVLCAVGVQYLQQPEKVFAEVYRVLKPGGVLIVSFSNRMFYEKAIRVWRDGTEYSRIQLVVQYFQSVEGFTQPEIIRQQPGAQISVMTRLMGFIGLASRPDPFNAVIAYKNFKPIYE</sequence>
<evidence type="ECO:0000256" key="2">
    <source>
        <dbReference type="ARBA" id="ARBA00012483"/>
    </source>
</evidence>
<dbReference type="Gene3D" id="3.40.50.150">
    <property type="entry name" value="Vaccinia Virus protein VP39"/>
    <property type="match status" value="1"/>
</dbReference>
<dbReference type="SMART" id="SM00327">
    <property type="entry name" value="VWA"/>
    <property type="match status" value="1"/>
</dbReference>
<dbReference type="SUPFAM" id="SSF53300">
    <property type="entry name" value="vWA-like"/>
    <property type="match status" value="1"/>
</dbReference>
<dbReference type="InterPro" id="IPR052079">
    <property type="entry name" value="E3_ligase/Copine_domain"/>
</dbReference>
<feature type="region of interest" description="Disordered" evidence="3">
    <location>
        <begin position="456"/>
        <end position="480"/>
    </location>
</feature>
<dbReference type="GO" id="GO:0005634">
    <property type="term" value="C:nucleus"/>
    <property type="evidence" value="ECO:0007669"/>
    <property type="project" value="TreeGrafter"/>
</dbReference>
<dbReference type="InterPro" id="IPR013216">
    <property type="entry name" value="Methyltransf_11"/>
</dbReference>
<dbReference type="InterPro" id="IPR013083">
    <property type="entry name" value="Znf_RING/FYVE/PHD"/>
</dbReference>
<feature type="compositionally biased region" description="Low complexity" evidence="3">
    <location>
        <begin position="11"/>
        <end position="23"/>
    </location>
</feature>
<dbReference type="Proteomes" id="UP000682877">
    <property type="component" value="Chromosome 3"/>
</dbReference>
<proteinExistence type="predicted"/>
<name>A0A8S1ZSS8_ARAAE</name>
<dbReference type="CDD" id="cd02440">
    <property type="entry name" value="AdoMet_MTases"/>
    <property type="match status" value="1"/>
</dbReference>
<feature type="compositionally biased region" description="Basic and acidic residues" evidence="3">
    <location>
        <begin position="1"/>
        <end position="10"/>
    </location>
</feature>
<evidence type="ECO:0000256" key="3">
    <source>
        <dbReference type="SAM" id="MobiDB-lite"/>
    </source>
</evidence>
<dbReference type="GO" id="GO:0016567">
    <property type="term" value="P:protein ubiquitination"/>
    <property type="evidence" value="ECO:0007669"/>
    <property type="project" value="TreeGrafter"/>
</dbReference>
<evidence type="ECO:0000313" key="5">
    <source>
        <dbReference type="EMBL" id="CAE5965734.1"/>
    </source>
</evidence>
<evidence type="ECO:0000256" key="1">
    <source>
        <dbReference type="ARBA" id="ARBA00000900"/>
    </source>
</evidence>
<dbReference type="InterPro" id="IPR010734">
    <property type="entry name" value="Copine_C"/>
</dbReference>
<dbReference type="Gene3D" id="3.30.40.10">
    <property type="entry name" value="Zinc/RING finger domain, C3HC4 (zinc finger)"/>
    <property type="match status" value="1"/>
</dbReference>
<dbReference type="EMBL" id="LR999453">
    <property type="protein sequence ID" value="CAE5965734.1"/>
    <property type="molecule type" value="Genomic_DNA"/>
</dbReference>
<feature type="region of interest" description="Disordered" evidence="3">
    <location>
        <begin position="1"/>
        <end position="92"/>
    </location>
</feature>
<gene>
    <name evidence="5" type="ORF">AARE701A_LOCUS6040</name>
</gene>
<dbReference type="PANTHER" id="PTHR45751:SF15">
    <property type="entry name" value="E3 UBIQUITIN-PROTEIN LIGASE RGLG1"/>
    <property type="match status" value="1"/>
</dbReference>
<organism evidence="5 6">
    <name type="scientific">Arabidopsis arenosa</name>
    <name type="common">Sand rock-cress</name>
    <name type="synonym">Cardaminopsis arenosa</name>
    <dbReference type="NCBI Taxonomy" id="38785"/>
    <lineage>
        <taxon>Eukaryota</taxon>
        <taxon>Viridiplantae</taxon>
        <taxon>Streptophyta</taxon>
        <taxon>Embryophyta</taxon>
        <taxon>Tracheophyta</taxon>
        <taxon>Spermatophyta</taxon>
        <taxon>Magnoliopsida</taxon>
        <taxon>eudicotyledons</taxon>
        <taxon>Gunneridae</taxon>
        <taxon>Pentapetalae</taxon>
        <taxon>rosids</taxon>
        <taxon>malvids</taxon>
        <taxon>Brassicales</taxon>
        <taxon>Brassicaceae</taxon>
        <taxon>Camelineae</taxon>
        <taxon>Arabidopsis</taxon>
    </lineage>
</organism>
<feature type="compositionally biased region" description="Pro residues" evidence="3">
    <location>
        <begin position="34"/>
        <end position="55"/>
    </location>
</feature>
<accession>A0A8S1ZSS8</accession>
<dbReference type="GO" id="GO:0061630">
    <property type="term" value="F:ubiquitin protein ligase activity"/>
    <property type="evidence" value="ECO:0007669"/>
    <property type="project" value="UniProtKB-EC"/>
</dbReference>
<comment type="catalytic activity">
    <reaction evidence="1">
        <text>S-ubiquitinyl-[E2 ubiquitin-conjugating enzyme]-L-cysteine + [acceptor protein]-L-lysine = [E2 ubiquitin-conjugating enzyme]-L-cysteine + N(6)-ubiquitinyl-[acceptor protein]-L-lysine.</text>
        <dbReference type="EC" id="2.3.2.27"/>
    </reaction>
</comment>
<dbReference type="InterPro" id="IPR029063">
    <property type="entry name" value="SAM-dependent_MTases_sf"/>
</dbReference>
<dbReference type="SUPFAM" id="SSF53335">
    <property type="entry name" value="S-adenosyl-L-methionine-dependent methyltransferases"/>
    <property type="match status" value="1"/>
</dbReference>
<dbReference type="InterPro" id="IPR002035">
    <property type="entry name" value="VWF_A"/>
</dbReference>
<keyword evidence="6" id="KW-1185">Reference proteome</keyword>
<dbReference type="EC" id="2.3.2.27" evidence="2"/>